<feature type="signal peptide" evidence="1">
    <location>
        <begin position="1"/>
        <end position="18"/>
    </location>
</feature>
<keyword evidence="1" id="KW-0732">Signal</keyword>
<dbReference type="RefSeq" id="WP_025767442.1">
    <property type="nucleotide sequence ID" value="NZ_CP017893.1"/>
</dbReference>
<keyword evidence="2" id="KW-0614">Plasmid</keyword>
<organism evidence="2">
    <name type="scientific">Vibrio alginolyticus</name>
    <dbReference type="NCBI Taxonomy" id="663"/>
    <lineage>
        <taxon>Bacteria</taxon>
        <taxon>Pseudomonadati</taxon>
        <taxon>Pseudomonadota</taxon>
        <taxon>Gammaproteobacteria</taxon>
        <taxon>Vibrionales</taxon>
        <taxon>Vibrionaceae</taxon>
        <taxon>Vibrio</taxon>
    </lineage>
</organism>
<dbReference type="AlphaFoldDB" id="A0A1W6U125"/>
<geneLocation type="plasmid" evidence="2">
    <name>pL289</name>
</geneLocation>
<protein>
    <recommendedName>
        <fullName evidence="3">Toxin co-regulated pilus biosynthesis protein Q C-terminal domain-containing protein</fullName>
    </recommendedName>
</protein>
<feature type="chain" id="PRO_5011401039" description="Toxin co-regulated pilus biosynthesis protein Q C-terminal domain-containing protein" evidence="1">
    <location>
        <begin position="19"/>
        <end position="164"/>
    </location>
</feature>
<reference evidence="2" key="1">
    <citation type="submission" date="2016-10" db="EMBL/GenBank/DDBJ databases">
        <title>The High Quality Genome of Vibrio alginolyticus K01M1.</title>
        <authorList>
            <person name="Wendling C."/>
            <person name="Chibani C.M."/>
            <person name="Hertel R."/>
            <person name="Sproer C."/>
            <person name="Bunk B."/>
            <person name="Overmann J."/>
            <person name="Roth O."/>
            <person name="Liesegang H."/>
        </authorList>
    </citation>
    <scope>NUCLEOTIDE SEQUENCE</scope>
    <source>
        <strain evidence="2">K05K4</strain>
        <plasmid evidence="2">pL289</plasmid>
    </source>
</reference>
<sequence>MKVILISSLIALSFNASAAVTIHEAVSFSNSSDKGVVAESTEIVNARGRNMPLDVALEQIAPMMQISFTNPNLKDMGINWRADTEHFTNVLSRISRQYPIDFVVNESAETIYVDVDKGQCTAHRELKLNEMANAWHELNISDQPILPPVLSVQADLAGYLYRYC</sequence>
<evidence type="ECO:0000313" key="2">
    <source>
        <dbReference type="EMBL" id="ARP21777.1"/>
    </source>
</evidence>
<evidence type="ECO:0000256" key="1">
    <source>
        <dbReference type="SAM" id="SignalP"/>
    </source>
</evidence>
<dbReference type="EMBL" id="CP017904">
    <property type="protein sequence ID" value="ARP21777.1"/>
    <property type="molecule type" value="Genomic_DNA"/>
</dbReference>
<accession>A0A1W6U125</accession>
<name>A0A1W6U125_VIBAL</name>
<proteinExistence type="predicted"/>
<gene>
    <name evidence="2" type="ORF">K05K4_50750</name>
</gene>
<evidence type="ECO:0008006" key="3">
    <source>
        <dbReference type="Google" id="ProtNLM"/>
    </source>
</evidence>